<keyword evidence="1" id="KW-0802">TPR repeat</keyword>
<organism evidence="4 5">
    <name type="scientific">Agrobacterium radiobacter</name>
    <dbReference type="NCBI Taxonomy" id="362"/>
    <lineage>
        <taxon>Bacteria</taxon>
        <taxon>Pseudomonadati</taxon>
        <taxon>Pseudomonadota</taxon>
        <taxon>Alphaproteobacteria</taxon>
        <taxon>Hyphomicrobiales</taxon>
        <taxon>Rhizobiaceae</taxon>
        <taxon>Rhizobium/Agrobacterium group</taxon>
        <taxon>Agrobacterium</taxon>
        <taxon>Agrobacterium tumefaciens complex</taxon>
    </lineage>
</organism>
<accession>A0ABD5LKJ8</accession>
<reference evidence="4 5" key="1">
    <citation type="submission" date="2024-06" db="EMBL/GenBank/DDBJ databases">
        <title>Genome sequencing of Agrobacterium spp. from tobacco in Serbia.</title>
        <authorList>
            <person name="Ilicic R.J."/>
            <person name="Studholme D.J."/>
            <person name="Jelusic A."/>
            <person name="Barac G."/>
            <person name="Bagi F."/>
            <person name="Popovic Milovanovic T."/>
        </authorList>
    </citation>
    <scope>NUCLEOTIDE SEQUENCE [LARGE SCALE GENOMIC DNA]</scope>
    <source>
        <strain evidence="4 5">DA1</strain>
    </source>
</reference>
<dbReference type="Pfam" id="PF20698">
    <property type="entry name" value="PIN-TPR-GreABC"/>
    <property type="match status" value="1"/>
</dbReference>
<dbReference type="InterPro" id="IPR011990">
    <property type="entry name" value="TPR-like_helical_dom_sf"/>
</dbReference>
<dbReference type="InterPro" id="IPR019734">
    <property type="entry name" value="TPR_rpt"/>
</dbReference>
<proteinExistence type="predicted"/>
<evidence type="ECO:0000256" key="2">
    <source>
        <dbReference type="SAM" id="MobiDB-lite"/>
    </source>
</evidence>
<protein>
    <recommendedName>
        <fullName evidence="3">PIN domain-containing protein</fullName>
    </recommendedName>
</protein>
<dbReference type="SUPFAM" id="SSF48452">
    <property type="entry name" value="TPR-like"/>
    <property type="match status" value="1"/>
</dbReference>
<feature type="compositionally biased region" description="Basic residues" evidence="2">
    <location>
        <begin position="1312"/>
        <end position="1329"/>
    </location>
</feature>
<dbReference type="Gene3D" id="1.25.40.10">
    <property type="entry name" value="Tetratricopeptide repeat domain"/>
    <property type="match status" value="3"/>
</dbReference>
<evidence type="ECO:0000313" key="5">
    <source>
        <dbReference type="Proteomes" id="UP001438189"/>
    </source>
</evidence>
<dbReference type="SMART" id="SM00028">
    <property type="entry name" value="TPR"/>
    <property type="match status" value="4"/>
</dbReference>
<feature type="region of interest" description="Disordered" evidence="2">
    <location>
        <begin position="1308"/>
        <end position="1329"/>
    </location>
</feature>
<evidence type="ECO:0000259" key="3">
    <source>
        <dbReference type="Pfam" id="PF20698"/>
    </source>
</evidence>
<comment type="caution">
    <text evidence="4">The sequence shown here is derived from an EMBL/GenBank/DDBJ whole genome shotgun (WGS) entry which is preliminary data.</text>
</comment>
<dbReference type="InterPro" id="IPR048987">
    <property type="entry name" value="PIN-TPR-GreABC"/>
</dbReference>
<dbReference type="RefSeq" id="WP_353574361.1">
    <property type="nucleotide sequence ID" value="NZ_JBETME010000008.1"/>
</dbReference>
<sequence>MSALAATQIPKPADEQAFERASLTLWRCLLKDPAVQLNARRGQGQDGVDLYGNRDRDLDQLVGIQCKLKGDGKVLTEKEVRTEVEKALKFKPALREFYIVTTAPDDGDMHELARVITRELRASGREMLVYIWGWGNLEERILQYDEARKAFDPSYGPFSGRILDNTEELLRGQAETQTNLAQMHEALTQLVLPRAVAPGDATIVANVLESHLDGEIDTYRGLAVEGKPRVALPLFESLLARVAATASGRILFRIKANIGSCLFALGDDERAADLLAEAYEHAPTEPKAIANKAFSLLLQGRWQELLTFGEAALAEDPTNEGLAGYLVQAARFDDTITEPLDLLPEGLKTSAAVAIGRVDFLRRRGTPAEWRTAAKAAVDVHPGDPNAVQFAAEAEIDEILTSEGFQHSRFLAADERKRLTAAVDALIPLWDDARRSDADLRPEDAAICGNIVVALHMLDELARAMEIAQQGLALVPDDIGIVSRAAVVAFDQHDEVLARELLGKLPAGPDATVLAFQINASTRNWQGLAKLYDTELDQVPPVERPVVAAAGRLAKLKLADGCVVEDEVRAVAAEAEHEPRASIVVADFARAERFEQIADEAFHAALRLIDAESHIANRMMVALHAAKRGDWAVVADLLDGHIAEDHDSEELRTLARAFVNDSPIRQRALRFFERLPENICNLPFFLNAQGLLHFNRGALSEAETVLRRAIEVDPHLDNYLALFAVLRRTDRDEEIKPILDGIDFGKAKGSAGQKMVIAQTLRSVGEGQKALAFAYGVLQQDKNDPDVALRYFGLIMMDPDDGLIPAANIVATDCWVRLEGAQGQQNAFVIEEGVDRPADGVFTPTHPTAKAALGLKVGATFSMPAAFGDDRVWRVAEIKHKYLHALHDVMENFEKRFPDAKGFYTVTMQEGDIQPALDQVRRVSESNRKLADLYIVKHLPLNMVASHLGGDTIGFAEYIRSLNVDLQTCVGMHAQRESAIAIIRQHRAQGAVLDTYTAWTVATMDSFDVLKAVFGTLIVAQSTIDEIRELVGKQDTERGPSMTIAWHDGQYIKQEHSAEDIAARRAFIAEQLVKITASCEVRPAVAPDKPSEMATLLTEMFDAQVLDAANLAADNQMLVSEDLYYRQVAEQAVSARGVWLQPVFAFARENGLIDAARYAKVLVQLAWRRHGHVSIDPENLLEAFKADGSADITDFRALVAFIGNQNAEMRSHLTVVEAFLDYAWESKNTFDLKLMQATGILLERLISHRPKSWALVLAFIKNRAVADLRKYVDDWVRGHFLPHDDLAAAERDLQDMRSRSVEARIGRPLIKEKHRKKRGRRHGSSRGDA</sequence>
<feature type="domain" description="PIN" evidence="3">
    <location>
        <begin position="992"/>
        <end position="1130"/>
    </location>
</feature>
<gene>
    <name evidence="4" type="ORF">ABVB70_18855</name>
</gene>
<evidence type="ECO:0000256" key="1">
    <source>
        <dbReference type="PROSITE-ProRule" id="PRU00339"/>
    </source>
</evidence>
<evidence type="ECO:0000313" key="4">
    <source>
        <dbReference type="EMBL" id="MES4992401.1"/>
    </source>
</evidence>
<dbReference type="Proteomes" id="UP001438189">
    <property type="component" value="Unassembled WGS sequence"/>
</dbReference>
<feature type="repeat" description="TPR" evidence="1">
    <location>
        <begin position="683"/>
        <end position="716"/>
    </location>
</feature>
<dbReference type="PROSITE" id="PS50005">
    <property type="entry name" value="TPR"/>
    <property type="match status" value="1"/>
</dbReference>
<dbReference type="EMBL" id="JBETME010000008">
    <property type="protein sequence ID" value="MES4992401.1"/>
    <property type="molecule type" value="Genomic_DNA"/>
</dbReference>
<name>A0ABD5LKJ8_AGRRD</name>